<dbReference type="GO" id="GO:0016787">
    <property type="term" value="F:hydrolase activity"/>
    <property type="evidence" value="ECO:0007669"/>
    <property type="project" value="UniProtKB-KW"/>
</dbReference>
<evidence type="ECO:0000313" key="2">
    <source>
        <dbReference type="Proteomes" id="UP000304148"/>
    </source>
</evidence>
<organism evidence="1 2">
    <name type="scientific">Paenibacillus alvei</name>
    <name type="common">Bacillus alvei</name>
    <dbReference type="NCBI Taxonomy" id="44250"/>
    <lineage>
        <taxon>Bacteria</taxon>
        <taxon>Bacillati</taxon>
        <taxon>Bacillota</taxon>
        <taxon>Bacilli</taxon>
        <taxon>Bacillales</taxon>
        <taxon>Paenibacillaceae</taxon>
        <taxon>Paenibacillus</taxon>
    </lineage>
</organism>
<dbReference type="AlphaFoldDB" id="A0A383R9D6"/>
<dbReference type="EMBL" id="LS992241">
    <property type="protein sequence ID" value="SYX83281.1"/>
    <property type="molecule type" value="Genomic_DNA"/>
</dbReference>
<dbReference type="RefSeq" id="WP_138185401.1">
    <property type="nucleotide sequence ID" value="NZ_LS992241.1"/>
</dbReference>
<accession>A0A383R9D6</accession>
<proteinExistence type="predicted"/>
<gene>
    <name evidence="1" type="ORF">PBLR_11703</name>
</gene>
<name>A0A383R9D6_PAEAL</name>
<evidence type="ECO:0000313" key="1">
    <source>
        <dbReference type="EMBL" id="SYX83281.1"/>
    </source>
</evidence>
<dbReference type="Proteomes" id="UP000304148">
    <property type="component" value="Chromosome"/>
</dbReference>
<reference evidence="2" key="1">
    <citation type="submission" date="2018-08" db="EMBL/GenBank/DDBJ databases">
        <authorList>
            <person name="Chevrot R."/>
        </authorList>
    </citation>
    <scope>NUCLEOTIDE SEQUENCE [LARGE SCALE GENOMIC DNA]</scope>
</reference>
<keyword evidence="1" id="KW-0378">Hydrolase</keyword>
<sequence>MSQSRVIKHTHLGVYGVMMRQNDMPNDHELEVGRDGQDSLGACWIAIEDLPKHKVTPFISLLFELDSEI</sequence>
<protein>
    <submittedName>
        <fullName evidence="1">NUDIX hydrolase</fullName>
    </submittedName>
</protein>